<keyword evidence="3" id="KW-0274">FAD</keyword>
<dbReference type="PANTHER" id="PTHR11632">
    <property type="entry name" value="SUCCINATE DEHYDROGENASE 2 FLAVOPROTEIN SUBUNIT"/>
    <property type="match status" value="1"/>
</dbReference>
<protein>
    <submittedName>
        <fullName evidence="8">Fumarate reductase/succinate dehydrogenase flavoprotein subunit</fullName>
    </submittedName>
</protein>
<comment type="cofactor">
    <cofactor evidence="1">
        <name>FAD</name>
        <dbReference type="ChEBI" id="CHEBI:57692"/>
    </cofactor>
</comment>
<dbReference type="EMBL" id="STFF01000007">
    <property type="protein sequence ID" value="THU34747.1"/>
    <property type="molecule type" value="Genomic_DNA"/>
</dbReference>
<evidence type="ECO:0000256" key="3">
    <source>
        <dbReference type="ARBA" id="ARBA00022827"/>
    </source>
</evidence>
<dbReference type="AlphaFoldDB" id="A0A4S8HI19"/>
<dbReference type="GO" id="GO:0016491">
    <property type="term" value="F:oxidoreductase activity"/>
    <property type="evidence" value="ECO:0007669"/>
    <property type="project" value="UniProtKB-KW"/>
</dbReference>
<gene>
    <name evidence="8" type="ORF">FAM09_22380</name>
</gene>
<evidence type="ECO:0000313" key="8">
    <source>
        <dbReference type="EMBL" id="THU34747.1"/>
    </source>
</evidence>
<dbReference type="Pfam" id="PF02910">
    <property type="entry name" value="Succ_DH_flav_C"/>
    <property type="match status" value="1"/>
</dbReference>
<dbReference type="InterPro" id="IPR030664">
    <property type="entry name" value="SdhA/FrdA/AprA"/>
</dbReference>
<feature type="domain" description="FAD-dependent oxidoreductase 2 FAD-binding" evidence="6">
    <location>
        <begin position="10"/>
        <end position="421"/>
    </location>
</feature>
<comment type="caution">
    <text evidence="8">The sequence shown here is derived from an EMBL/GenBank/DDBJ whole genome shotgun (WGS) entry which is preliminary data.</text>
</comment>
<feature type="domain" description="Fumarate reductase/succinate dehydrogenase flavoprotein-like C-terminal" evidence="7">
    <location>
        <begin position="477"/>
        <end position="585"/>
    </location>
</feature>
<accession>A0A4S8HI19</accession>
<dbReference type="FunFam" id="3.50.50.60:FF:000026">
    <property type="entry name" value="Succinate dehydrogenase flavoprotein subunit"/>
    <property type="match status" value="1"/>
</dbReference>
<evidence type="ECO:0000259" key="7">
    <source>
        <dbReference type="Pfam" id="PF02910"/>
    </source>
</evidence>
<dbReference type="FunFam" id="3.90.700.10:FF:000005">
    <property type="entry name" value="Succinate dehydrogenase flavoprotein subunit"/>
    <property type="match status" value="1"/>
</dbReference>
<feature type="active site" description="Proton acceptor" evidence="5">
    <location>
        <position position="309"/>
    </location>
</feature>
<evidence type="ECO:0000256" key="5">
    <source>
        <dbReference type="PIRSR" id="PIRSR000171-1"/>
    </source>
</evidence>
<dbReference type="Gene3D" id="1.20.58.100">
    <property type="entry name" value="Fumarate reductase/succinate dehydrogenase flavoprotein-like, C-terminal domain"/>
    <property type="match status" value="1"/>
</dbReference>
<dbReference type="PANTHER" id="PTHR11632:SF51">
    <property type="entry name" value="SUCCINATE DEHYDROGENASE [UBIQUINONE] FLAVOPROTEIN SUBUNIT, MITOCHONDRIAL"/>
    <property type="match status" value="1"/>
</dbReference>
<name>A0A4S8HI19_9BACT</name>
<dbReference type="SUPFAM" id="SSF56425">
    <property type="entry name" value="Succinate dehydrogenase/fumarate reductase flavoprotein, catalytic domain"/>
    <property type="match status" value="1"/>
</dbReference>
<evidence type="ECO:0000313" key="9">
    <source>
        <dbReference type="Proteomes" id="UP000306918"/>
    </source>
</evidence>
<dbReference type="InterPro" id="IPR036188">
    <property type="entry name" value="FAD/NAD-bd_sf"/>
</dbReference>
<dbReference type="PIRSF" id="PIRSF000171">
    <property type="entry name" value="SDHA_APRA_LASPO"/>
    <property type="match status" value="1"/>
</dbReference>
<sequence>MSSFDTYNYDVLVIGAGGAGLRAAIEATANGVSVALICKSLLGKAHTVMAEGGIAAALSNVDERDNWRVHFADTMRGGQYLNDWRMAELHAKEAPDRVRELEAWGALFDRTKDGRILQRNFGGHKYPRLAHVGDRTGLEMIRTLQDHGIHQGIDVHMECTIINLLKDGERVAGALGYEREKGQFKLFRAKAIVIATGGIGRAYKITSNSWEYTGDGHSLAYHAGAELMDMEFVQFHPTGMVWPPSVRGILVTEGVRGEGGILLNREHKRFMFNEIPELYRLQTADNEEEGWKYTQGDRLAKRPPELLTRDHVARCIVREIKEGRGSPHNGVFLDISWIKTKIPNAAEHIKKKLPSMYHQFKKLADIDITKEAMEVGPTTHYMMGGIRVNADTQMSTVPGLFAAGEAAAGLHGANRLGGNSLSDLLVFGKRAGEFAARFAKENSQGVIDDRKVEAFVQQALEPFERTAGDNPFQVQYDLQDAMQDLVGIVRKEDELVKAMHELKKLRERFSKVRVIGNREYNTGWHTALDLQHLLTVSEAITRAAIERKESRGAHFREDHPQKDEHSGNCNLIIVKGEDGQMLVKRMPLRDMRPDLIQIIDEMK</sequence>
<organism evidence="8 9">
    <name type="scientific">Niastella caeni</name>
    <dbReference type="NCBI Taxonomy" id="2569763"/>
    <lineage>
        <taxon>Bacteria</taxon>
        <taxon>Pseudomonadati</taxon>
        <taxon>Bacteroidota</taxon>
        <taxon>Chitinophagia</taxon>
        <taxon>Chitinophagales</taxon>
        <taxon>Chitinophagaceae</taxon>
        <taxon>Niastella</taxon>
    </lineage>
</organism>
<dbReference type="InterPro" id="IPR015939">
    <property type="entry name" value="Fum_Rdtase/Succ_DH_flav-like_C"/>
</dbReference>
<dbReference type="SUPFAM" id="SSF51905">
    <property type="entry name" value="FAD/NAD(P)-binding domain"/>
    <property type="match status" value="1"/>
</dbReference>
<dbReference type="PRINTS" id="PR00368">
    <property type="entry name" value="FADPNR"/>
</dbReference>
<dbReference type="Proteomes" id="UP000306918">
    <property type="component" value="Unassembled WGS sequence"/>
</dbReference>
<dbReference type="SUPFAM" id="SSF46977">
    <property type="entry name" value="Succinate dehydrogenase/fumarate reductase flavoprotein C-terminal domain"/>
    <property type="match status" value="1"/>
</dbReference>
<keyword evidence="4" id="KW-0560">Oxidoreductase</keyword>
<evidence type="ECO:0000256" key="1">
    <source>
        <dbReference type="ARBA" id="ARBA00001974"/>
    </source>
</evidence>
<evidence type="ECO:0000256" key="4">
    <source>
        <dbReference type="ARBA" id="ARBA00023002"/>
    </source>
</evidence>
<dbReference type="Gene3D" id="3.50.50.60">
    <property type="entry name" value="FAD/NAD(P)-binding domain"/>
    <property type="match status" value="1"/>
</dbReference>
<reference evidence="8 9" key="1">
    <citation type="submission" date="2019-04" db="EMBL/GenBank/DDBJ databases">
        <title>Niastella caeni sp. nov., isolated from activated sludge.</title>
        <authorList>
            <person name="Sheng M."/>
        </authorList>
    </citation>
    <scope>NUCLEOTIDE SEQUENCE [LARGE SCALE GENOMIC DNA]</scope>
    <source>
        <strain evidence="8 9">HX-2-15</strain>
    </source>
</reference>
<dbReference type="OrthoDB" id="9806724at2"/>
<proteinExistence type="predicted"/>
<keyword evidence="9" id="KW-1185">Reference proteome</keyword>
<dbReference type="Gene3D" id="3.90.700.10">
    <property type="entry name" value="Succinate dehydrogenase/fumarate reductase flavoprotein, catalytic domain"/>
    <property type="match status" value="1"/>
</dbReference>
<dbReference type="InterPro" id="IPR003953">
    <property type="entry name" value="FAD-dep_OxRdtase_2_FAD-bd"/>
</dbReference>
<dbReference type="Pfam" id="PF00890">
    <property type="entry name" value="FAD_binding_2"/>
    <property type="match status" value="1"/>
</dbReference>
<dbReference type="RefSeq" id="WP_136579391.1">
    <property type="nucleotide sequence ID" value="NZ_STFF01000007.1"/>
</dbReference>
<dbReference type="NCBIfam" id="NF005866">
    <property type="entry name" value="PRK07803.1"/>
    <property type="match status" value="1"/>
</dbReference>
<dbReference type="InterPro" id="IPR037099">
    <property type="entry name" value="Fum_R/Succ_DH_flav-like_C_sf"/>
</dbReference>
<keyword evidence="2" id="KW-0285">Flavoprotein</keyword>
<evidence type="ECO:0000256" key="2">
    <source>
        <dbReference type="ARBA" id="ARBA00022630"/>
    </source>
</evidence>
<dbReference type="InterPro" id="IPR027477">
    <property type="entry name" value="Succ_DH/fumarate_Rdtase_cat_sf"/>
</dbReference>
<evidence type="ECO:0000259" key="6">
    <source>
        <dbReference type="Pfam" id="PF00890"/>
    </source>
</evidence>